<dbReference type="Proteomes" id="UP000670092">
    <property type="component" value="Unassembled WGS sequence"/>
</dbReference>
<dbReference type="EMBL" id="JAEVHI010000003">
    <property type="protein sequence ID" value="KAG5295622.1"/>
    <property type="molecule type" value="Genomic_DNA"/>
</dbReference>
<organism evidence="1 2">
    <name type="scientific">Ajellomyces capsulatus</name>
    <name type="common">Darling's disease fungus</name>
    <name type="synonym">Histoplasma capsulatum</name>
    <dbReference type="NCBI Taxonomy" id="5037"/>
    <lineage>
        <taxon>Eukaryota</taxon>
        <taxon>Fungi</taxon>
        <taxon>Dikarya</taxon>
        <taxon>Ascomycota</taxon>
        <taxon>Pezizomycotina</taxon>
        <taxon>Eurotiomycetes</taxon>
        <taxon>Eurotiomycetidae</taxon>
        <taxon>Onygenales</taxon>
        <taxon>Ajellomycetaceae</taxon>
        <taxon>Histoplasma</taxon>
    </lineage>
</organism>
<evidence type="ECO:0000313" key="2">
    <source>
        <dbReference type="Proteomes" id="UP000670092"/>
    </source>
</evidence>
<dbReference type="VEuPathDB" id="FungiDB:I7I52_05954"/>
<dbReference type="AlphaFoldDB" id="A0A8H8CZP7"/>
<comment type="caution">
    <text evidence="1">The sequence shown here is derived from an EMBL/GenBank/DDBJ whole genome shotgun (WGS) entry which is preliminary data.</text>
</comment>
<proteinExistence type="predicted"/>
<evidence type="ECO:0000313" key="1">
    <source>
        <dbReference type="EMBL" id="KAG5295622.1"/>
    </source>
</evidence>
<protein>
    <submittedName>
        <fullName evidence="1">Uncharacterized protein</fullName>
    </submittedName>
</protein>
<gene>
    <name evidence="1" type="ORF">I7I52_05954</name>
</gene>
<accession>A0A8H8CZP7</accession>
<reference evidence="1 2" key="1">
    <citation type="submission" date="2021-01" db="EMBL/GenBank/DDBJ databases">
        <title>Chromosome-level genome assembly of a human fungal pathogen reveals clustering of transcriptionally co-regulated genes.</title>
        <authorList>
            <person name="Voorhies M."/>
            <person name="Cohen S."/>
            <person name="Shea T.P."/>
            <person name="Petrus S."/>
            <person name="Munoz J.F."/>
            <person name="Poplawski S."/>
            <person name="Goldman W.E."/>
            <person name="Michael T."/>
            <person name="Cuomo C.A."/>
            <person name="Sil A."/>
            <person name="Beyhan S."/>
        </authorList>
    </citation>
    <scope>NUCLEOTIDE SEQUENCE [LARGE SCALE GENOMIC DNA]</scope>
    <source>
        <strain evidence="1 2">G184AR</strain>
    </source>
</reference>
<name>A0A8H8CZP7_AJECA</name>
<sequence length="89" mass="10026">MLQRASELQSFRVLLARRQRAASNCWIFFSSLPRLYLSTCPSSVLPSDHSIYHPSSSSLLLLPNPTDTPSLLHKACWPSFTPFLAVYNS</sequence>